<dbReference type="Gene3D" id="3.90.550.10">
    <property type="entry name" value="Spore Coat Polysaccharide Biosynthesis Protein SpsA, Chain A"/>
    <property type="match status" value="1"/>
</dbReference>
<comment type="caution">
    <text evidence="1">The sequence shown here is derived from an EMBL/GenBank/DDBJ whole genome shotgun (WGS) entry which is preliminary data.</text>
</comment>
<dbReference type="SUPFAM" id="SSF53448">
    <property type="entry name" value="Nucleotide-diphospho-sugar transferases"/>
    <property type="match status" value="1"/>
</dbReference>
<dbReference type="Proteomes" id="UP000612585">
    <property type="component" value="Unassembled WGS sequence"/>
</dbReference>
<name>A0A8J3ZJX1_9ACTN</name>
<keyword evidence="2" id="KW-1185">Reference proteome</keyword>
<proteinExistence type="predicted"/>
<accession>A0A8J3ZJX1</accession>
<dbReference type="AlphaFoldDB" id="A0A8J3ZJX1"/>
<dbReference type="InterPro" id="IPR029044">
    <property type="entry name" value="Nucleotide-diphossugar_trans"/>
</dbReference>
<gene>
    <name evidence="1" type="ORF">Vau01_118280</name>
</gene>
<reference evidence="1" key="1">
    <citation type="submission" date="2021-01" db="EMBL/GenBank/DDBJ databases">
        <title>Whole genome shotgun sequence of Virgisporangium aurantiacum NBRC 16421.</title>
        <authorList>
            <person name="Komaki H."/>
            <person name="Tamura T."/>
        </authorList>
    </citation>
    <scope>NUCLEOTIDE SEQUENCE</scope>
    <source>
        <strain evidence="1">NBRC 16421</strain>
    </source>
</reference>
<evidence type="ECO:0000313" key="2">
    <source>
        <dbReference type="Proteomes" id="UP000612585"/>
    </source>
</evidence>
<dbReference type="EMBL" id="BOPG01000113">
    <property type="protein sequence ID" value="GIJ64312.1"/>
    <property type="molecule type" value="Genomic_DNA"/>
</dbReference>
<organism evidence="1 2">
    <name type="scientific">Virgisporangium aurantiacum</name>
    <dbReference type="NCBI Taxonomy" id="175570"/>
    <lineage>
        <taxon>Bacteria</taxon>
        <taxon>Bacillati</taxon>
        <taxon>Actinomycetota</taxon>
        <taxon>Actinomycetes</taxon>
        <taxon>Micromonosporales</taxon>
        <taxon>Micromonosporaceae</taxon>
        <taxon>Virgisporangium</taxon>
    </lineage>
</organism>
<evidence type="ECO:0000313" key="1">
    <source>
        <dbReference type="EMBL" id="GIJ64312.1"/>
    </source>
</evidence>
<dbReference type="RefSeq" id="WP_204012596.1">
    <property type="nucleotide sequence ID" value="NZ_BOPG01000113.1"/>
</dbReference>
<protein>
    <submittedName>
        <fullName evidence="1">Uncharacterized protein</fullName>
    </submittedName>
</protein>
<sequence>MAERGAYFLANDGILNLATTFLNSFRVYNRSLPLCLIPYGDDIDDLSRLADRYGFTIWPDGDRLRWCDDISRMFHGRRVGQYRKLALWDGPFDEFVYIDCDTVVLANVGFVFDHLRGNDFVTSFSHVPETRRWVWKDTIHGTGALADDQIAYAASTGFVASRRGCLAPADVDTRLPAALALADHMELLCCEQPLLNYLIVTSGRPYTSLHTIATDSGAWNIPMERWAGDPSYVVRAGRVVRPQSPTLMVHWAGEWQRARQENRPIPYADLWNYYSDPA</sequence>